<dbReference type="InterPro" id="IPR004119">
    <property type="entry name" value="EcKL"/>
</dbReference>
<protein>
    <recommendedName>
        <fullName evidence="1">CHK kinase-like domain-containing protein</fullName>
    </recommendedName>
</protein>
<dbReference type="PANTHER" id="PTHR11012">
    <property type="entry name" value="PROTEIN KINASE-LIKE DOMAIN-CONTAINING"/>
    <property type="match status" value="1"/>
</dbReference>
<accession>A0AAW1U1L0</accession>
<gene>
    <name evidence="2" type="ORF">WA026_005411</name>
</gene>
<dbReference type="Gene3D" id="3.90.1200.10">
    <property type="match status" value="1"/>
</dbReference>
<comment type="caution">
    <text evidence="2">The sequence shown here is derived from an EMBL/GenBank/DDBJ whole genome shotgun (WGS) entry which is preliminary data.</text>
</comment>
<evidence type="ECO:0000313" key="3">
    <source>
        <dbReference type="Proteomes" id="UP001431783"/>
    </source>
</evidence>
<dbReference type="Pfam" id="PF02958">
    <property type="entry name" value="EcKL"/>
    <property type="match status" value="1"/>
</dbReference>
<sequence length="407" mass="47351">MSCATVMQDLKMLTKELMMKEGIEDYDLHIKGYSEKGENYLGDVTFFSVVPKELKKKYNLVMKTAKRSEELRKMMPVGMAYKRESFMYREIFPEMRKFLKSAGDIVSIDYVPKVYSFCDEEGRESLIMENLYDLGYRVSNRKKPMDLERVLLVLKTLGKHHAVSMAMRKKSPKIFEKKAQHLTNVWLKFAESTDMEGFYTPLIENACKLLEQAGRQDLAEKIDDKIRKQVIPLTCCLTSEEDKLVICHGDCWNNNIMFKYDGAEDAKPTEICFVDFQLSMFDSPIKDLSYFIYSSCDKSSLDKFGNLIQVYYDSVCSTLEKLECKPEEYFTYQYLMDQWKKYGSFGLIASTMIIKIELLSGEEAPDVLEIAETGSDPVEAFSFKMENEDEYNERILHVFTHFAETFL</sequence>
<feature type="domain" description="CHK kinase-like" evidence="1">
    <location>
        <begin position="126"/>
        <end position="321"/>
    </location>
</feature>
<dbReference type="SMART" id="SM00587">
    <property type="entry name" value="CHK"/>
    <property type="match status" value="1"/>
</dbReference>
<dbReference type="SUPFAM" id="SSF56112">
    <property type="entry name" value="Protein kinase-like (PK-like)"/>
    <property type="match status" value="1"/>
</dbReference>
<dbReference type="Proteomes" id="UP001431783">
    <property type="component" value="Unassembled WGS sequence"/>
</dbReference>
<evidence type="ECO:0000259" key="1">
    <source>
        <dbReference type="SMART" id="SM00587"/>
    </source>
</evidence>
<reference evidence="2 3" key="1">
    <citation type="submission" date="2023-03" db="EMBL/GenBank/DDBJ databases">
        <title>Genome insight into feeding habits of ladybird beetles.</title>
        <authorList>
            <person name="Li H.-S."/>
            <person name="Huang Y.-H."/>
            <person name="Pang H."/>
        </authorList>
    </citation>
    <scope>NUCLEOTIDE SEQUENCE [LARGE SCALE GENOMIC DNA]</scope>
    <source>
        <strain evidence="2">SYSU_2023b</strain>
        <tissue evidence="2">Whole body</tissue>
    </source>
</reference>
<organism evidence="2 3">
    <name type="scientific">Henosepilachna vigintioctopunctata</name>
    <dbReference type="NCBI Taxonomy" id="420089"/>
    <lineage>
        <taxon>Eukaryota</taxon>
        <taxon>Metazoa</taxon>
        <taxon>Ecdysozoa</taxon>
        <taxon>Arthropoda</taxon>
        <taxon>Hexapoda</taxon>
        <taxon>Insecta</taxon>
        <taxon>Pterygota</taxon>
        <taxon>Neoptera</taxon>
        <taxon>Endopterygota</taxon>
        <taxon>Coleoptera</taxon>
        <taxon>Polyphaga</taxon>
        <taxon>Cucujiformia</taxon>
        <taxon>Coccinelloidea</taxon>
        <taxon>Coccinellidae</taxon>
        <taxon>Epilachninae</taxon>
        <taxon>Epilachnini</taxon>
        <taxon>Henosepilachna</taxon>
    </lineage>
</organism>
<dbReference type="InterPro" id="IPR015897">
    <property type="entry name" value="CHK_kinase-like"/>
</dbReference>
<dbReference type="PANTHER" id="PTHR11012:SF30">
    <property type="entry name" value="PROTEIN KINASE-LIKE DOMAIN-CONTAINING"/>
    <property type="match status" value="1"/>
</dbReference>
<evidence type="ECO:0000313" key="2">
    <source>
        <dbReference type="EMBL" id="KAK9874578.1"/>
    </source>
</evidence>
<keyword evidence="3" id="KW-1185">Reference proteome</keyword>
<dbReference type="AlphaFoldDB" id="A0AAW1U1L0"/>
<name>A0AAW1U1L0_9CUCU</name>
<dbReference type="InterPro" id="IPR011009">
    <property type="entry name" value="Kinase-like_dom_sf"/>
</dbReference>
<dbReference type="EMBL" id="JARQZJ010000032">
    <property type="protein sequence ID" value="KAK9874578.1"/>
    <property type="molecule type" value="Genomic_DNA"/>
</dbReference>
<proteinExistence type="predicted"/>